<evidence type="ECO:0000313" key="2">
    <source>
        <dbReference type="EMBL" id="TWB62233.1"/>
    </source>
</evidence>
<proteinExistence type="predicted"/>
<dbReference type="OrthoDB" id="8455293at2"/>
<evidence type="ECO:0000313" key="3">
    <source>
        <dbReference type="Proteomes" id="UP000318050"/>
    </source>
</evidence>
<dbReference type="Proteomes" id="UP000318050">
    <property type="component" value="Unassembled WGS sequence"/>
</dbReference>
<dbReference type="InterPro" id="IPR041657">
    <property type="entry name" value="HTH_17"/>
</dbReference>
<gene>
    <name evidence="2" type="ORF">FBZ92_105168</name>
</gene>
<accession>A0A560IT38</accession>
<name>A0A560IT38_9PROT</name>
<dbReference type="AlphaFoldDB" id="A0A560IT38"/>
<evidence type="ECO:0000259" key="1">
    <source>
        <dbReference type="Pfam" id="PF12728"/>
    </source>
</evidence>
<sequence length="69" mass="7780">MEKQTVARVVYSVEEFCTATNTSRSTFYREVNAGRLKPLKRGRRTMITAEEAARWLASLPAMNGEKQAA</sequence>
<dbReference type="Pfam" id="PF12728">
    <property type="entry name" value="HTH_17"/>
    <property type="match status" value="1"/>
</dbReference>
<feature type="domain" description="Helix-turn-helix" evidence="1">
    <location>
        <begin position="10"/>
        <end position="58"/>
    </location>
</feature>
<organism evidence="2 3">
    <name type="scientific">Nitrospirillum amazonense</name>
    <dbReference type="NCBI Taxonomy" id="28077"/>
    <lineage>
        <taxon>Bacteria</taxon>
        <taxon>Pseudomonadati</taxon>
        <taxon>Pseudomonadota</taxon>
        <taxon>Alphaproteobacteria</taxon>
        <taxon>Rhodospirillales</taxon>
        <taxon>Azospirillaceae</taxon>
        <taxon>Nitrospirillum</taxon>
    </lineage>
</organism>
<dbReference type="EMBL" id="VITT01000005">
    <property type="protein sequence ID" value="TWB62233.1"/>
    <property type="molecule type" value="Genomic_DNA"/>
</dbReference>
<comment type="caution">
    <text evidence="2">The sequence shown here is derived from an EMBL/GenBank/DDBJ whole genome shotgun (WGS) entry which is preliminary data.</text>
</comment>
<protein>
    <submittedName>
        <fullName evidence="2">Excisionase family DNA binding protein</fullName>
    </submittedName>
</protein>
<reference evidence="2 3" key="1">
    <citation type="submission" date="2019-06" db="EMBL/GenBank/DDBJ databases">
        <title>Genomic Encyclopedia of Type Strains, Phase IV (KMG-V): Genome sequencing to study the core and pangenomes of soil and plant-associated prokaryotes.</title>
        <authorList>
            <person name="Whitman W."/>
        </authorList>
    </citation>
    <scope>NUCLEOTIDE SEQUENCE [LARGE SCALE GENOMIC DNA]</scope>
    <source>
        <strain evidence="2 3">BR 11140</strain>
    </source>
</reference>